<dbReference type="EnsemblMetazoa" id="CJA28778.1">
    <property type="protein sequence ID" value="CJA28778.1"/>
    <property type="gene ID" value="WBGene00184352"/>
</dbReference>
<feature type="domain" description="Endonuclease/exonuclease/phosphatase" evidence="2">
    <location>
        <begin position="204"/>
        <end position="337"/>
    </location>
</feature>
<dbReference type="AlphaFoldDB" id="A0A8R1EB34"/>
<reference evidence="3" key="2">
    <citation type="submission" date="2022-06" db="UniProtKB">
        <authorList>
            <consortium name="EnsemblMetazoa"/>
        </authorList>
    </citation>
    <scope>IDENTIFICATION</scope>
    <source>
        <strain evidence="3">DF5081</strain>
    </source>
</reference>
<dbReference type="SUPFAM" id="SSF57903">
    <property type="entry name" value="FYVE/PHD zinc finger"/>
    <property type="match status" value="1"/>
</dbReference>
<dbReference type="PANTHER" id="PTHR43250">
    <property type="entry name" value="EXODEOXYRIBONUCLEASE III"/>
    <property type="match status" value="1"/>
</dbReference>
<dbReference type="InterPro" id="IPR005135">
    <property type="entry name" value="Endo/exonuclease/phosphatase"/>
</dbReference>
<dbReference type="SUPFAM" id="SSF56219">
    <property type="entry name" value="DNase I-like"/>
    <property type="match status" value="1"/>
</dbReference>
<accession>A0A8R1EB34</accession>
<feature type="compositionally biased region" description="Low complexity" evidence="1">
    <location>
        <begin position="158"/>
        <end position="175"/>
    </location>
</feature>
<reference evidence="4" key="1">
    <citation type="submission" date="2010-08" db="EMBL/GenBank/DDBJ databases">
        <authorList>
            <consortium name="Caenorhabditis japonica Sequencing Consortium"/>
            <person name="Wilson R.K."/>
        </authorList>
    </citation>
    <scope>NUCLEOTIDE SEQUENCE [LARGE SCALE GENOMIC DNA]</scope>
    <source>
        <strain evidence="4">DF5081</strain>
    </source>
</reference>
<dbReference type="InterPro" id="IPR020847">
    <property type="entry name" value="AP_endonuclease_F1_BS"/>
</dbReference>
<proteinExistence type="predicted"/>
<dbReference type="InterPro" id="IPR037493">
    <property type="entry name" value="ExoIII-like"/>
</dbReference>
<evidence type="ECO:0000256" key="1">
    <source>
        <dbReference type="SAM" id="MobiDB-lite"/>
    </source>
</evidence>
<evidence type="ECO:0000313" key="3">
    <source>
        <dbReference type="EnsemblMetazoa" id="CJA28778.1"/>
    </source>
</evidence>
<dbReference type="PANTHER" id="PTHR43250:SF2">
    <property type="entry name" value="EXODEOXYRIBONUCLEASE III"/>
    <property type="match status" value="1"/>
</dbReference>
<protein>
    <submittedName>
        <fullName evidence="3">Endo/exonuclease/phosphatase domain-containing protein</fullName>
    </submittedName>
</protein>
<dbReference type="InterPro" id="IPR036691">
    <property type="entry name" value="Endo/exonu/phosph_ase_sf"/>
</dbReference>
<evidence type="ECO:0000259" key="2">
    <source>
        <dbReference type="Pfam" id="PF03372"/>
    </source>
</evidence>
<organism evidence="3 4">
    <name type="scientific">Caenorhabditis japonica</name>
    <dbReference type="NCBI Taxonomy" id="281687"/>
    <lineage>
        <taxon>Eukaryota</taxon>
        <taxon>Metazoa</taxon>
        <taxon>Ecdysozoa</taxon>
        <taxon>Nematoda</taxon>
        <taxon>Chromadorea</taxon>
        <taxon>Rhabditida</taxon>
        <taxon>Rhabditina</taxon>
        <taxon>Rhabditomorpha</taxon>
        <taxon>Rhabditoidea</taxon>
        <taxon>Rhabditidae</taxon>
        <taxon>Peloderinae</taxon>
        <taxon>Caenorhabditis</taxon>
    </lineage>
</organism>
<sequence>MGSSQTQQHVPHYPGSGMAGMGMMGGGQMPMDISMEARNLKGRSVDPIPSVFSTEVALLGPVLPENQRPLWLYAKMMIRLSNDVETNPGPPRIRISYPCTECTKNVGNNSVQCTICLDWTHLRCTTIVDINHYAKYLRNHTCSKCQAGAQAAIPQARKAAAPTLTTTPTARPTPGAKRRLRPAPPPPSQHTTKCRAKPATTRILSWNVNGWSKRRSELATIIAKEKPDIVCLQETKLDKTNLGYTPTGYKVALASRNKFGGGVCTMVRDDWIFTISKTTSKKTAEILSITIDKLIVTNVYFPPRSSDSPTAEVREDVIEILDMASEKHIITGDWNAHAKDVAQPQDG</sequence>
<dbReference type="Gene3D" id="3.60.10.10">
    <property type="entry name" value="Endonuclease/exonuclease/phosphatase"/>
    <property type="match status" value="1"/>
</dbReference>
<feature type="region of interest" description="Disordered" evidence="1">
    <location>
        <begin position="1"/>
        <end position="20"/>
    </location>
</feature>
<feature type="region of interest" description="Disordered" evidence="1">
    <location>
        <begin position="158"/>
        <end position="193"/>
    </location>
</feature>
<dbReference type="GO" id="GO:0003677">
    <property type="term" value="F:DNA binding"/>
    <property type="evidence" value="ECO:0007669"/>
    <property type="project" value="InterPro"/>
</dbReference>
<dbReference type="Pfam" id="PF03372">
    <property type="entry name" value="Exo_endo_phos"/>
    <property type="match status" value="1"/>
</dbReference>
<name>A0A8R1EB34_CAEJA</name>
<dbReference type="GO" id="GO:0004519">
    <property type="term" value="F:endonuclease activity"/>
    <property type="evidence" value="ECO:0007669"/>
    <property type="project" value="InterPro"/>
</dbReference>
<dbReference type="GO" id="GO:0006281">
    <property type="term" value="P:DNA repair"/>
    <property type="evidence" value="ECO:0007669"/>
    <property type="project" value="InterPro"/>
</dbReference>
<evidence type="ECO:0000313" key="4">
    <source>
        <dbReference type="Proteomes" id="UP000005237"/>
    </source>
</evidence>
<dbReference type="GO" id="GO:0008311">
    <property type="term" value="F:double-stranded DNA 3'-5' DNA exonuclease activity"/>
    <property type="evidence" value="ECO:0007669"/>
    <property type="project" value="InterPro"/>
</dbReference>
<dbReference type="PROSITE" id="PS00726">
    <property type="entry name" value="AP_NUCLEASE_F1_1"/>
    <property type="match status" value="1"/>
</dbReference>
<dbReference type="InterPro" id="IPR011011">
    <property type="entry name" value="Znf_FYVE_PHD"/>
</dbReference>
<keyword evidence="4" id="KW-1185">Reference proteome</keyword>
<dbReference type="Proteomes" id="UP000005237">
    <property type="component" value="Unassembled WGS sequence"/>
</dbReference>